<dbReference type="Pfam" id="PF00857">
    <property type="entry name" value="Isochorismatase"/>
    <property type="match status" value="1"/>
</dbReference>
<evidence type="ECO:0000313" key="3">
    <source>
        <dbReference type="Proteomes" id="UP000031465"/>
    </source>
</evidence>
<proteinExistence type="predicted"/>
<organism evidence="2 3">
    <name type="scientific">Candidatus Protochlamydia amoebophila</name>
    <dbReference type="NCBI Taxonomy" id="362787"/>
    <lineage>
        <taxon>Bacteria</taxon>
        <taxon>Pseudomonadati</taxon>
        <taxon>Chlamydiota</taxon>
        <taxon>Chlamydiia</taxon>
        <taxon>Parachlamydiales</taxon>
        <taxon>Parachlamydiaceae</taxon>
        <taxon>Candidatus Protochlamydia</taxon>
    </lineage>
</organism>
<dbReference type="PATRIC" id="fig|362787.3.peg.656"/>
<evidence type="ECO:0000259" key="1">
    <source>
        <dbReference type="Pfam" id="PF00857"/>
    </source>
</evidence>
<feature type="domain" description="Isochorismatase-like" evidence="1">
    <location>
        <begin position="13"/>
        <end position="163"/>
    </location>
</feature>
<dbReference type="EMBL" id="JSAN01000042">
    <property type="protein sequence ID" value="KIC72964.1"/>
    <property type="molecule type" value="Genomic_DNA"/>
</dbReference>
<dbReference type="Gene3D" id="3.40.50.850">
    <property type="entry name" value="Isochorismatase-like"/>
    <property type="match status" value="1"/>
</dbReference>
<dbReference type="InterPro" id="IPR036380">
    <property type="entry name" value="Isochorismatase-like_sf"/>
</dbReference>
<dbReference type="InterPro" id="IPR050993">
    <property type="entry name" value="Isochorismatase_domain"/>
</dbReference>
<dbReference type="InterPro" id="IPR000868">
    <property type="entry name" value="Isochorismatase-like_dom"/>
</dbReference>
<dbReference type="AlphaFoldDB" id="A0A0C1H665"/>
<dbReference type="Proteomes" id="UP000031465">
    <property type="component" value="Unassembled WGS sequence"/>
</dbReference>
<comment type="caution">
    <text evidence="2">The sequence shown here is derived from an EMBL/GenBank/DDBJ whole genome shotgun (WGS) entry which is preliminary data.</text>
</comment>
<gene>
    <name evidence="2" type="primary">isoC2a</name>
    <name evidence="2" type="ORF">DB44_BV00050</name>
</gene>
<evidence type="ECO:0000313" key="2">
    <source>
        <dbReference type="EMBL" id="KIC72964.1"/>
    </source>
</evidence>
<accession>A0A0C1H665</accession>
<dbReference type="PANTHER" id="PTHR14119">
    <property type="entry name" value="HYDROLASE"/>
    <property type="match status" value="1"/>
</dbReference>
<sequence length="190" mass="21532">MMILPINLERAQTALLIIDMQDKIFATVDHGAEVLKAIFKTIKGFQALQIPIFISEQYPQGLGETLMDLKSLLRDQYSPWVKTTFSCLDDPIIKKYIEKSYIQQWVIVGLEAHICILQTAKGLLQAGKQVIVLNDAIASRSIYNFSIAIAEMRDLGIRISSSETILFELLKDSKQPEFKSISQMIKFCEC</sequence>
<protein>
    <submittedName>
        <fullName evidence="2">Isochorismatase domain-containing protein 2A, mitochondrial</fullName>
    </submittedName>
</protein>
<reference evidence="2 3" key="1">
    <citation type="journal article" date="2014" name="Mol. Biol. Evol.">
        <title>Massive expansion of Ubiquitination-related gene families within the Chlamydiae.</title>
        <authorList>
            <person name="Domman D."/>
            <person name="Collingro A."/>
            <person name="Lagkouvardos I."/>
            <person name="Gehre L."/>
            <person name="Weinmaier T."/>
            <person name="Rattei T."/>
            <person name="Subtil A."/>
            <person name="Horn M."/>
        </authorList>
    </citation>
    <scope>NUCLEOTIDE SEQUENCE [LARGE SCALE GENOMIC DNA]</scope>
    <source>
        <strain evidence="2 3">EI2</strain>
    </source>
</reference>
<dbReference type="PANTHER" id="PTHR14119:SF3">
    <property type="entry name" value="ISOCHORISMATASE DOMAIN-CONTAINING PROTEIN 2"/>
    <property type="match status" value="1"/>
</dbReference>
<name>A0A0C1H665_9BACT</name>
<dbReference type="SUPFAM" id="SSF52499">
    <property type="entry name" value="Isochorismatase-like hydrolases"/>
    <property type="match status" value="1"/>
</dbReference>